<dbReference type="Gene3D" id="3.30.70.100">
    <property type="match status" value="1"/>
</dbReference>
<dbReference type="InterPro" id="IPR052936">
    <property type="entry name" value="Jasmonate_Hydroxylase-like"/>
</dbReference>
<evidence type="ECO:0000259" key="1">
    <source>
        <dbReference type="Pfam" id="PF03992"/>
    </source>
</evidence>
<evidence type="ECO:0000313" key="3">
    <source>
        <dbReference type="Proteomes" id="UP000594034"/>
    </source>
</evidence>
<accession>A0A5J6WWR5</accession>
<dbReference type="SUPFAM" id="SSF54909">
    <property type="entry name" value="Dimeric alpha+beta barrel"/>
    <property type="match status" value="1"/>
</dbReference>
<dbReference type="GO" id="GO:0004497">
    <property type="term" value="F:monooxygenase activity"/>
    <property type="evidence" value="ECO:0007669"/>
    <property type="project" value="UniProtKB-KW"/>
</dbReference>
<feature type="domain" description="ABM" evidence="1">
    <location>
        <begin position="11"/>
        <end position="80"/>
    </location>
</feature>
<dbReference type="EMBL" id="CP040449">
    <property type="protein sequence ID" value="QFI55649.1"/>
    <property type="molecule type" value="Genomic_DNA"/>
</dbReference>
<dbReference type="PANTHER" id="PTHR37811">
    <property type="entry name" value="BLL5343 PROTEIN"/>
    <property type="match status" value="1"/>
</dbReference>
<name>A0A5J6WWR5_9GAMM</name>
<gene>
    <name evidence="2" type="ORF">FE240_13680</name>
</gene>
<proteinExistence type="predicted"/>
<reference evidence="2 3" key="1">
    <citation type="submission" date="2019-05" db="EMBL/GenBank/DDBJ databases">
        <title>OXA-830, a novel chromosomally encoded expanded-spectrum class D beta-lactamase in Aeromonas simiae.</title>
        <authorList>
            <person name="Zhou W."/>
            <person name="Chen Q."/>
        </authorList>
    </citation>
    <scope>NUCLEOTIDE SEQUENCE [LARGE SCALE GENOMIC DNA]</scope>
    <source>
        <strain evidence="2 3">A6</strain>
    </source>
</reference>
<dbReference type="Proteomes" id="UP000594034">
    <property type="component" value="Chromosome"/>
</dbReference>
<dbReference type="AlphaFoldDB" id="A0A5J6WWR5"/>
<protein>
    <submittedName>
        <fullName evidence="2">Antibiotic biosynthesis monooxygenase</fullName>
    </submittedName>
</protein>
<dbReference type="PANTHER" id="PTHR37811:SF2">
    <property type="entry name" value="ABM DOMAIN-CONTAINING PROTEIN"/>
    <property type="match status" value="1"/>
</dbReference>
<organism evidence="2 3">
    <name type="scientific">Aeromonas simiae</name>
    <dbReference type="NCBI Taxonomy" id="218936"/>
    <lineage>
        <taxon>Bacteria</taxon>
        <taxon>Pseudomonadati</taxon>
        <taxon>Pseudomonadota</taxon>
        <taxon>Gammaproteobacteria</taxon>
        <taxon>Aeromonadales</taxon>
        <taxon>Aeromonadaceae</taxon>
        <taxon>Aeromonas</taxon>
    </lineage>
</organism>
<keyword evidence="2" id="KW-0560">Oxidoreductase</keyword>
<keyword evidence="2" id="KW-0503">Monooxygenase</keyword>
<keyword evidence="3" id="KW-1185">Reference proteome</keyword>
<sequence length="103" mass="11928">MIANTPAPPYYAVIFTSERTEGDEGYAAMAERMLELARQQEGFLGVESAREGLGITVSYWRDLDAIARWKGDVEHQEAQRLGRKQWYRIFKTRIARVERDYGL</sequence>
<dbReference type="InterPro" id="IPR007138">
    <property type="entry name" value="ABM_dom"/>
</dbReference>
<dbReference type="KEGG" id="asim:FE240_13680"/>
<dbReference type="RefSeq" id="WP_193001695.1">
    <property type="nucleotide sequence ID" value="NZ_CP040449.1"/>
</dbReference>
<dbReference type="Pfam" id="PF03992">
    <property type="entry name" value="ABM"/>
    <property type="match status" value="1"/>
</dbReference>
<evidence type="ECO:0000313" key="2">
    <source>
        <dbReference type="EMBL" id="QFI55649.1"/>
    </source>
</evidence>
<dbReference type="InterPro" id="IPR011008">
    <property type="entry name" value="Dimeric_a/b-barrel"/>
</dbReference>